<accession>A0A2S7UXG1</accession>
<sequence>MFQFIAPPNLNWNGDSDLPLTIKEVDTIFQKWALGNLKGNEKAHVVSFNLSSVAPEGLKNNYWIFKVGYVVFNGNVPSKQFNRKLVIDLTGKVIEPICRL</sequence>
<evidence type="ECO:0000313" key="1">
    <source>
        <dbReference type="EMBL" id="PQJ54182.1"/>
    </source>
</evidence>
<gene>
    <name evidence="1" type="ORF">BTO11_11325</name>
</gene>
<evidence type="ECO:0000313" key="2">
    <source>
        <dbReference type="Proteomes" id="UP000239007"/>
    </source>
</evidence>
<comment type="caution">
    <text evidence="1">The sequence shown here is derived from an EMBL/GenBank/DDBJ whole genome shotgun (WGS) entry which is preliminary data.</text>
</comment>
<dbReference type="AlphaFoldDB" id="A0A2S7UXG1"/>
<keyword evidence="2" id="KW-1185">Reference proteome</keyword>
<organism evidence="1 2">
    <name type="scientific">Psychrosphaera saromensis</name>
    <dbReference type="NCBI Taxonomy" id="716813"/>
    <lineage>
        <taxon>Bacteria</taxon>
        <taxon>Pseudomonadati</taxon>
        <taxon>Pseudomonadota</taxon>
        <taxon>Gammaproteobacteria</taxon>
        <taxon>Alteromonadales</taxon>
        <taxon>Pseudoalteromonadaceae</taxon>
        <taxon>Psychrosphaera</taxon>
    </lineage>
</organism>
<name>A0A2S7UXG1_9GAMM</name>
<dbReference type="EMBL" id="MSCH01000003">
    <property type="protein sequence ID" value="PQJ54182.1"/>
    <property type="molecule type" value="Genomic_DNA"/>
</dbReference>
<reference evidence="1 2" key="1">
    <citation type="submission" date="2016-12" db="EMBL/GenBank/DDBJ databases">
        <title>Diversity of luminous bacteria.</title>
        <authorList>
            <person name="Yoshizawa S."/>
            <person name="Kogure K."/>
        </authorList>
    </citation>
    <scope>NUCLEOTIDE SEQUENCE [LARGE SCALE GENOMIC DNA]</scope>
    <source>
        <strain evidence="1 2">SA4-48</strain>
    </source>
</reference>
<protein>
    <submittedName>
        <fullName evidence="1">Uncharacterized protein</fullName>
    </submittedName>
</protein>
<dbReference type="OrthoDB" id="6401520at2"/>
<dbReference type="RefSeq" id="WP_105052696.1">
    <property type="nucleotide sequence ID" value="NZ_BSNH01000001.1"/>
</dbReference>
<proteinExistence type="predicted"/>
<dbReference type="Proteomes" id="UP000239007">
    <property type="component" value="Unassembled WGS sequence"/>
</dbReference>